<dbReference type="EMBL" id="BMLI01000001">
    <property type="protein sequence ID" value="GGM96271.1"/>
    <property type="molecule type" value="Genomic_DNA"/>
</dbReference>
<keyword evidence="3" id="KW-1185">Reference proteome</keyword>
<feature type="transmembrane region" description="Helical" evidence="1">
    <location>
        <begin position="100"/>
        <end position="122"/>
    </location>
</feature>
<evidence type="ECO:0000313" key="2">
    <source>
        <dbReference type="EMBL" id="GGM96271.1"/>
    </source>
</evidence>
<gene>
    <name evidence="2" type="ORF">GCM10010967_32310</name>
</gene>
<comment type="caution">
    <text evidence="2">The sequence shown here is derived from an EMBL/GenBank/DDBJ whole genome shotgun (WGS) entry which is preliminary data.</text>
</comment>
<organism evidence="2 3">
    <name type="scientific">Dyadobacter beijingensis</name>
    <dbReference type="NCBI Taxonomy" id="365489"/>
    <lineage>
        <taxon>Bacteria</taxon>
        <taxon>Pseudomonadati</taxon>
        <taxon>Bacteroidota</taxon>
        <taxon>Cytophagia</taxon>
        <taxon>Cytophagales</taxon>
        <taxon>Spirosomataceae</taxon>
        <taxon>Dyadobacter</taxon>
    </lineage>
</organism>
<dbReference type="Proteomes" id="UP000632339">
    <property type="component" value="Unassembled WGS sequence"/>
</dbReference>
<reference evidence="3" key="1">
    <citation type="journal article" date="2019" name="Int. J. Syst. Evol. Microbiol.">
        <title>The Global Catalogue of Microorganisms (GCM) 10K type strain sequencing project: providing services to taxonomists for standard genome sequencing and annotation.</title>
        <authorList>
            <consortium name="The Broad Institute Genomics Platform"/>
            <consortium name="The Broad Institute Genome Sequencing Center for Infectious Disease"/>
            <person name="Wu L."/>
            <person name="Ma J."/>
        </authorList>
    </citation>
    <scope>NUCLEOTIDE SEQUENCE [LARGE SCALE GENOMIC DNA]</scope>
    <source>
        <strain evidence="3">CGMCC 1.6375</strain>
    </source>
</reference>
<keyword evidence="1" id="KW-0472">Membrane</keyword>
<evidence type="ECO:0000313" key="3">
    <source>
        <dbReference type="Proteomes" id="UP000632339"/>
    </source>
</evidence>
<keyword evidence="1" id="KW-0812">Transmembrane</keyword>
<keyword evidence="1" id="KW-1133">Transmembrane helix</keyword>
<feature type="transmembrane region" description="Helical" evidence="1">
    <location>
        <begin position="198"/>
        <end position="221"/>
    </location>
</feature>
<evidence type="ECO:0000256" key="1">
    <source>
        <dbReference type="SAM" id="Phobius"/>
    </source>
</evidence>
<feature type="transmembrane region" description="Helical" evidence="1">
    <location>
        <begin position="7"/>
        <end position="30"/>
    </location>
</feature>
<protein>
    <submittedName>
        <fullName evidence="2">Uncharacterized protein</fullName>
    </submittedName>
</protein>
<feature type="transmembrane region" description="Helical" evidence="1">
    <location>
        <begin position="156"/>
        <end position="178"/>
    </location>
</feature>
<name>A0ABQ2I1Y9_9BACT</name>
<dbReference type="RefSeq" id="WP_019942802.1">
    <property type="nucleotide sequence ID" value="NZ_BMLI01000001.1"/>
</dbReference>
<sequence>MKTEPDFLRWFGRGALIVVLLTFAQAAWLLDHGKALKKDDITANGIGDLELATSKDIFKILDKWSTSTTNELQPFFLRIIRGEPEATRKTHLSEIAKTDIYWDFLFIVFYSAAVFVFLNKAIRFWRLAHLKMIVRVFFDGEHNYLSVLSGRKVDIALWWAAAIGILDVLENLLMLYAIQVFDSGRTIVLPIIFAAPKFVLLALAVIFVLVTFLFFTIILLINSPKTAWEKFVRLLGVVNDPY</sequence>
<accession>A0ABQ2I1Y9</accession>
<proteinExistence type="predicted"/>